<keyword evidence="3" id="KW-1185">Reference proteome</keyword>
<dbReference type="PANTHER" id="PTHR38690:SF1">
    <property type="entry name" value="PROTEASE"/>
    <property type="match status" value="1"/>
</dbReference>
<name>A0ABQ2WXF3_9ALTE</name>
<evidence type="ECO:0000313" key="3">
    <source>
        <dbReference type="Proteomes" id="UP000634667"/>
    </source>
</evidence>
<proteinExistence type="predicted"/>
<evidence type="ECO:0000259" key="1">
    <source>
        <dbReference type="Pfam" id="PF13116"/>
    </source>
</evidence>
<evidence type="ECO:0000313" key="2">
    <source>
        <dbReference type="EMBL" id="GGW72900.1"/>
    </source>
</evidence>
<dbReference type="InterPro" id="IPR025263">
    <property type="entry name" value="YhdP_central"/>
</dbReference>
<dbReference type="InterPro" id="IPR011836">
    <property type="entry name" value="YhdP"/>
</dbReference>
<dbReference type="Pfam" id="PF13116">
    <property type="entry name" value="YhdP"/>
    <property type="match status" value="1"/>
</dbReference>
<comment type="caution">
    <text evidence="2">The sequence shown here is derived from an EMBL/GenBank/DDBJ whole genome shotgun (WGS) entry which is preliminary data.</text>
</comment>
<gene>
    <name evidence="2" type="ORF">GCM10008111_31250</name>
</gene>
<dbReference type="EMBL" id="BMYR01000018">
    <property type="protein sequence ID" value="GGW72900.1"/>
    <property type="molecule type" value="Genomic_DNA"/>
</dbReference>
<organism evidence="2 3">
    <name type="scientific">Alishewanella tabrizica</name>
    <dbReference type="NCBI Taxonomy" id="671278"/>
    <lineage>
        <taxon>Bacteria</taxon>
        <taxon>Pseudomonadati</taxon>
        <taxon>Pseudomonadota</taxon>
        <taxon>Gammaproteobacteria</taxon>
        <taxon>Alteromonadales</taxon>
        <taxon>Alteromonadaceae</taxon>
        <taxon>Alishewanella</taxon>
    </lineage>
</organism>
<dbReference type="NCBIfam" id="TIGR02099">
    <property type="entry name" value="YhdP family protein"/>
    <property type="match status" value="1"/>
</dbReference>
<dbReference type="PANTHER" id="PTHR38690">
    <property type="entry name" value="PROTEASE-RELATED"/>
    <property type="match status" value="1"/>
</dbReference>
<dbReference type="Proteomes" id="UP000634667">
    <property type="component" value="Unassembled WGS sequence"/>
</dbReference>
<sequence length="1272" mass="141688">MLATLVSALRIALPYADSYRHQIEQMLSQQLGSTVAIKQITATWQKTGPALVLQQVSIQNADQLQLDIAETAIQLDFWQSIIARQFRAAHFELTGLRYWIDVETIFQPKSTHTVNTSTSLHALENVFFRRLQDFTIKQSQLILQSATQPDLVLDIGHLNWRNEGMRHQGEGELTIANVTANSLVFRLDLQGPSLAEVTGQLYLQSTELDILPLFRQRLPHLDRLEKARINFAAWAQINQGVLQNVQVELADNSLHWQRDSKKQQLQFGSGQLLWQPTEEGWQMISGELRLATDVASWAGMRLAISQHQHSVSAQLQHFQLDALEPLAQLFTQDNHVAQRLLAHKPTGYLEKLNIVLEADQYRLSGKFNELGLTAAGNIPGLQHLTGEFWLGNEFGWLLLEGEQNQIAWDGLFLENWHYQQLQADVRLRLRDQQWQVSIPALTLHADDFTLEAQASLRLGAQPELALLAQLTGLDAAKASMYYPQRFMPAKTRDYLSQAIESGSVEQATVVWHGAFNDFPFTDSTGHFQVRADLRDGVFQFAPDWPSLTELSAVLWFENASMLIEGHRGYLGELPLNDVVTARIPNLFAASQLDINVNTEINTGLLTRLMLQSPLQNSLGKTLQHLGLEGVVQGQLLLEIGLNTPSVIASGTAELLNIEANIQAPNMALNNLTGRVHFRNDVLQAEQLQFSWQGVTAQGDFNGENTPEAYQLAINLAGQIQADTLTTSLDPLLSELAVGLADWQLHVALALPQNGFTYQADLQVNLEQMALNLPVPYQKKVAEPSTLSLVAHGNTEQSFINADYQQALHFQAELPHNTGRINRAQLSLGNTNPGLRGEGFNIEVNLPYVEFSPWFALLQPLLSRPTTGPALLPALREVRGKVAHIQLPAKLALTHTIFDLTPSEAAWQLNLHGTELASRWQFFNAWQSKGINVQFDYLHLPLTADETRVTSPDVRLSSEIISSESILTVEPELQPQNWLVNMVPLQLTCNDCSVGNYRFGQVQLEAAGQGDTWRLQQFVSEYKGSRLTIAGDWQPNAGLGISQFSGKFKSPNMGALLAEYQLSSAISGSRSDIDFKFAWEGAPQQFRVKALDGNVTFALGDGVLTEVSDQGARLFSLFSLDSLVRKLRLDFRDVFSKGFYYNKMTGTLNVYKGVAQTNDFSIDGVPGNLTLQGYADLSKKQIDYQMSFAPKVTSSLPVIIAWMVNPATGLAALALDEVFQSAEVISRINFTVTGSFDKPVVTEVNRHSTEIPVPVRIAQPETLPKDDRQLRTY</sequence>
<protein>
    <submittedName>
        <fullName evidence="2">DUF3971 domain-containing protein</fullName>
    </submittedName>
</protein>
<reference evidence="3" key="1">
    <citation type="journal article" date="2019" name="Int. J. Syst. Evol. Microbiol.">
        <title>The Global Catalogue of Microorganisms (GCM) 10K type strain sequencing project: providing services to taxonomists for standard genome sequencing and annotation.</title>
        <authorList>
            <consortium name="The Broad Institute Genomics Platform"/>
            <consortium name="The Broad Institute Genome Sequencing Center for Infectious Disease"/>
            <person name="Wu L."/>
            <person name="Ma J."/>
        </authorList>
    </citation>
    <scope>NUCLEOTIDE SEQUENCE [LARGE SCALE GENOMIC DNA]</scope>
    <source>
        <strain evidence="3">KCTC 23723</strain>
    </source>
</reference>
<accession>A0ABQ2WXF3</accession>
<feature type="domain" description="YhdP central" evidence="1">
    <location>
        <begin position="2"/>
        <end position="1240"/>
    </location>
</feature>